<feature type="region of interest" description="Disordered" evidence="2">
    <location>
        <begin position="1"/>
        <end position="68"/>
    </location>
</feature>
<feature type="compositionally biased region" description="Polar residues" evidence="2">
    <location>
        <begin position="506"/>
        <end position="523"/>
    </location>
</feature>
<dbReference type="PROSITE" id="PS50238">
    <property type="entry name" value="RHOGAP"/>
    <property type="match status" value="1"/>
</dbReference>
<feature type="domain" description="Rho-GAP" evidence="3">
    <location>
        <begin position="584"/>
        <end position="776"/>
    </location>
</feature>
<dbReference type="GO" id="GO:0007165">
    <property type="term" value="P:signal transduction"/>
    <property type="evidence" value="ECO:0007669"/>
    <property type="project" value="InterPro"/>
</dbReference>
<feature type="region of interest" description="Disordered" evidence="2">
    <location>
        <begin position="506"/>
        <end position="577"/>
    </location>
</feature>
<keyword evidence="5" id="KW-1185">Reference proteome</keyword>
<dbReference type="GO" id="GO:0005096">
    <property type="term" value="F:GTPase activator activity"/>
    <property type="evidence" value="ECO:0007669"/>
    <property type="project" value="UniProtKB-KW"/>
</dbReference>
<dbReference type="EMBL" id="VFLP01000002">
    <property type="protein sequence ID" value="TRX98376.1"/>
    <property type="molecule type" value="Genomic_DNA"/>
</dbReference>
<feature type="compositionally biased region" description="Polar residues" evidence="2">
    <location>
        <begin position="29"/>
        <end position="47"/>
    </location>
</feature>
<dbReference type="AlphaFoldDB" id="A0A553IDU8"/>
<dbReference type="Gene3D" id="1.20.1270.60">
    <property type="entry name" value="Arfaptin homology (AH) domain/BAR domain"/>
    <property type="match status" value="1"/>
</dbReference>
<keyword evidence="1" id="KW-0343">GTPase activation</keyword>
<dbReference type="InterPro" id="IPR050729">
    <property type="entry name" value="Rho-GAP"/>
</dbReference>
<dbReference type="InterPro" id="IPR027267">
    <property type="entry name" value="AH/BAR_dom_sf"/>
</dbReference>
<evidence type="ECO:0000256" key="2">
    <source>
        <dbReference type="SAM" id="MobiDB-lite"/>
    </source>
</evidence>
<dbReference type="PANTHER" id="PTHR23176:SF136">
    <property type="entry name" value="RHO GTPASE ACTIVATOR (RGD1)"/>
    <property type="match status" value="1"/>
</dbReference>
<dbReference type="InterPro" id="IPR001060">
    <property type="entry name" value="FCH_dom"/>
</dbReference>
<dbReference type="CDD" id="cd07652">
    <property type="entry name" value="F-BAR_Rgd1"/>
    <property type="match status" value="1"/>
</dbReference>
<dbReference type="Proteomes" id="UP000319160">
    <property type="component" value="Unassembled WGS sequence"/>
</dbReference>
<feature type="region of interest" description="Disordered" evidence="2">
    <location>
        <begin position="395"/>
        <end position="426"/>
    </location>
</feature>
<dbReference type="FunFam" id="1.20.1270.60:FF:000063">
    <property type="entry name" value="Rho GTPase activator"/>
    <property type="match status" value="1"/>
</dbReference>
<dbReference type="SUPFAM" id="SSF103657">
    <property type="entry name" value="BAR/IMD domain-like"/>
    <property type="match status" value="1"/>
</dbReference>
<protein>
    <recommendedName>
        <fullName evidence="3">Rho-GAP domain-containing protein</fullName>
    </recommendedName>
</protein>
<dbReference type="Pfam" id="PF00611">
    <property type="entry name" value="FCH"/>
    <property type="match status" value="1"/>
</dbReference>
<accession>A0A553IDU8</accession>
<feature type="compositionally biased region" description="Low complexity" evidence="2">
    <location>
        <begin position="404"/>
        <end position="426"/>
    </location>
</feature>
<evidence type="ECO:0000256" key="1">
    <source>
        <dbReference type="ARBA" id="ARBA00022468"/>
    </source>
</evidence>
<dbReference type="STRING" id="2512241.A0A553IDU8"/>
<dbReference type="SUPFAM" id="SSF48350">
    <property type="entry name" value="GTPase activation domain, GAP"/>
    <property type="match status" value="1"/>
</dbReference>
<gene>
    <name evidence="4" type="ORF">FHL15_000450</name>
</gene>
<evidence type="ECO:0000259" key="3">
    <source>
        <dbReference type="PROSITE" id="PS50238"/>
    </source>
</evidence>
<dbReference type="SMART" id="SM00324">
    <property type="entry name" value="RhoGAP"/>
    <property type="match status" value="1"/>
</dbReference>
<evidence type="ECO:0000313" key="4">
    <source>
        <dbReference type="EMBL" id="TRX98376.1"/>
    </source>
</evidence>
<reference evidence="5" key="1">
    <citation type="submission" date="2019-06" db="EMBL/GenBank/DDBJ databases">
        <title>Draft genome sequence of the griseofulvin-producing fungus Xylaria cubensis strain G536.</title>
        <authorList>
            <person name="Mead M.E."/>
            <person name="Raja H.A."/>
            <person name="Steenwyk J.L."/>
            <person name="Knowles S.L."/>
            <person name="Oberlies N.H."/>
            <person name="Rokas A."/>
        </authorList>
    </citation>
    <scope>NUCLEOTIDE SEQUENCE [LARGE SCALE GENOMIC DNA]</scope>
    <source>
        <strain evidence="5">G536</strain>
    </source>
</reference>
<evidence type="ECO:0000313" key="5">
    <source>
        <dbReference type="Proteomes" id="UP000319160"/>
    </source>
</evidence>
<proteinExistence type="predicted"/>
<feature type="compositionally biased region" description="Low complexity" evidence="2">
    <location>
        <begin position="1"/>
        <end position="18"/>
    </location>
</feature>
<comment type="caution">
    <text evidence="4">The sequence shown here is derived from an EMBL/GenBank/DDBJ whole genome shotgun (WGS) entry which is preliminary data.</text>
</comment>
<dbReference type="OrthoDB" id="437889at2759"/>
<dbReference type="GO" id="GO:0005938">
    <property type="term" value="C:cell cortex"/>
    <property type="evidence" value="ECO:0007669"/>
    <property type="project" value="UniProtKB-ARBA"/>
</dbReference>
<dbReference type="InterPro" id="IPR008936">
    <property type="entry name" value="Rho_GTPase_activation_prot"/>
</dbReference>
<dbReference type="SMART" id="SM00055">
    <property type="entry name" value="FCH"/>
    <property type="match status" value="1"/>
</dbReference>
<dbReference type="PANTHER" id="PTHR23176">
    <property type="entry name" value="RHO/RAC/CDC GTPASE-ACTIVATING PROTEIN"/>
    <property type="match status" value="1"/>
</dbReference>
<dbReference type="InterPro" id="IPR000198">
    <property type="entry name" value="RhoGAP_dom"/>
</dbReference>
<name>A0A553IDU8_9PEZI</name>
<organism evidence="4 5">
    <name type="scientific">Xylaria flabelliformis</name>
    <dbReference type="NCBI Taxonomy" id="2512241"/>
    <lineage>
        <taxon>Eukaryota</taxon>
        <taxon>Fungi</taxon>
        <taxon>Dikarya</taxon>
        <taxon>Ascomycota</taxon>
        <taxon>Pezizomycotina</taxon>
        <taxon>Sordariomycetes</taxon>
        <taxon>Xylariomycetidae</taxon>
        <taxon>Xylariales</taxon>
        <taxon>Xylariaceae</taxon>
        <taxon>Xylaria</taxon>
    </lineage>
</organism>
<feature type="compositionally biased region" description="Low complexity" evidence="2">
    <location>
        <begin position="532"/>
        <end position="574"/>
    </location>
</feature>
<dbReference type="Pfam" id="PF00620">
    <property type="entry name" value="RhoGAP"/>
    <property type="match status" value="1"/>
</dbReference>
<sequence>MADFAQTSTDQQSPSQPDYEQPGSMSPRHISSPSPENGQRPDTSTGPGVSAGASESAPFDGAKSEASQRVQDVLGSDIGITTLLTRLKQSIASAKEFAIFLKKRSVLEDEHARGMKKLCKLSQDNIHHADHRQGTFAKSYEEMLTIHERMAENGTQFAFSLHQMHEDLLEVAAVAEKHRKGWKQNGLAAEQRLVDIESAMRKSKAKYDALADEYERVRTGEAKQGTRVFGIKGSKSAAQQEEYLLHKTQAADTDYKGKVEAYQSEKATMESTTRPEAIGALQDLVRECDSGTTLQLQKFASFNEKLLLSNGLVISPLRNPTSQSQYPPSLKEVIHSIDNTKDLEDFIVSFHSKLPPKPSEPKYERNPVGPPFGARIRSWKFHILTNQVLNPQHNTSMNQVSSIQQQPARPQSQQQQPQNQTLPPLQTQAPLSASVGRTATFDTASPMGQGGPAPSYVHPSIAAAQRTSSGLGHERSYSHGAMLTQSNVQPQQTYNARNSTHALPQQSRFNGSISSPLNSQSGPPQLGALPFQTQTSGRQSPQQQQGGPSAFPGSSPSQELVIRSASPPKAFSSPSGGGKQVFGVSLARLYERDQFAVPMVVHQCIQAVDLYGLAVEGIYRLSGSAMHVNKLKNLFDTDQESHILDFRNPENFFHDVNSVAGLLKQFLRDLPDPLLTSENYAGFIEAAKHDDEIVRRDSMHAIINGLPDPNYATLRALTLHLHRVTDNSAVNRMNSQNLAIVFGPTLMGTAPGSNIADAAWQVRAVDTILQNTYQIFDED</sequence>
<dbReference type="FunFam" id="1.10.555.10:FF:000041">
    <property type="entry name" value="Rho GTPase activator (Rgd1)"/>
    <property type="match status" value="1"/>
</dbReference>
<dbReference type="Gene3D" id="1.10.555.10">
    <property type="entry name" value="Rho GTPase activation protein"/>
    <property type="match status" value="1"/>
</dbReference>